<protein>
    <recommendedName>
        <fullName evidence="5">WW domain-containing protein</fullName>
    </recommendedName>
</protein>
<evidence type="ECO:0000256" key="2">
    <source>
        <dbReference type="SAM" id="Phobius"/>
    </source>
</evidence>
<evidence type="ECO:0008006" key="5">
    <source>
        <dbReference type="Google" id="ProtNLM"/>
    </source>
</evidence>
<feature type="transmembrane region" description="Helical" evidence="2">
    <location>
        <begin position="581"/>
        <end position="602"/>
    </location>
</feature>
<dbReference type="AlphaFoldDB" id="A0A5C3PHV7"/>
<keyword evidence="2" id="KW-1133">Transmembrane helix</keyword>
<organism evidence="3 4">
    <name type="scientific">Polyporus arcularius HHB13444</name>
    <dbReference type="NCBI Taxonomy" id="1314778"/>
    <lineage>
        <taxon>Eukaryota</taxon>
        <taxon>Fungi</taxon>
        <taxon>Dikarya</taxon>
        <taxon>Basidiomycota</taxon>
        <taxon>Agaricomycotina</taxon>
        <taxon>Agaricomycetes</taxon>
        <taxon>Polyporales</taxon>
        <taxon>Polyporaceae</taxon>
        <taxon>Polyporus</taxon>
    </lineage>
</organism>
<dbReference type="Proteomes" id="UP000308197">
    <property type="component" value="Unassembled WGS sequence"/>
</dbReference>
<feature type="region of interest" description="Disordered" evidence="1">
    <location>
        <begin position="16"/>
        <end position="127"/>
    </location>
</feature>
<evidence type="ECO:0000313" key="4">
    <source>
        <dbReference type="Proteomes" id="UP000308197"/>
    </source>
</evidence>
<name>A0A5C3PHV7_9APHY</name>
<proteinExistence type="predicted"/>
<reference evidence="3 4" key="1">
    <citation type="journal article" date="2019" name="Nat. Ecol. Evol.">
        <title>Megaphylogeny resolves global patterns of mushroom evolution.</title>
        <authorList>
            <person name="Varga T."/>
            <person name="Krizsan K."/>
            <person name="Foldi C."/>
            <person name="Dima B."/>
            <person name="Sanchez-Garcia M."/>
            <person name="Sanchez-Ramirez S."/>
            <person name="Szollosi G.J."/>
            <person name="Szarkandi J.G."/>
            <person name="Papp V."/>
            <person name="Albert L."/>
            <person name="Andreopoulos W."/>
            <person name="Angelini C."/>
            <person name="Antonin V."/>
            <person name="Barry K.W."/>
            <person name="Bougher N.L."/>
            <person name="Buchanan P."/>
            <person name="Buyck B."/>
            <person name="Bense V."/>
            <person name="Catcheside P."/>
            <person name="Chovatia M."/>
            <person name="Cooper J."/>
            <person name="Damon W."/>
            <person name="Desjardin D."/>
            <person name="Finy P."/>
            <person name="Geml J."/>
            <person name="Haridas S."/>
            <person name="Hughes K."/>
            <person name="Justo A."/>
            <person name="Karasinski D."/>
            <person name="Kautmanova I."/>
            <person name="Kiss B."/>
            <person name="Kocsube S."/>
            <person name="Kotiranta H."/>
            <person name="LaButti K.M."/>
            <person name="Lechner B.E."/>
            <person name="Liimatainen K."/>
            <person name="Lipzen A."/>
            <person name="Lukacs Z."/>
            <person name="Mihaltcheva S."/>
            <person name="Morgado L.N."/>
            <person name="Niskanen T."/>
            <person name="Noordeloos M.E."/>
            <person name="Ohm R.A."/>
            <person name="Ortiz-Santana B."/>
            <person name="Ovrebo C."/>
            <person name="Racz N."/>
            <person name="Riley R."/>
            <person name="Savchenko A."/>
            <person name="Shiryaev A."/>
            <person name="Soop K."/>
            <person name="Spirin V."/>
            <person name="Szebenyi C."/>
            <person name="Tomsovsky M."/>
            <person name="Tulloss R.E."/>
            <person name="Uehling J."/>
            <person name="Grigoriev I.V."/>
            <person name="Vagvolgyi C."/>
            <person name="Papp T."/>
            <person name="Martin F.M."/>
            <person name="Miettinen O."/>
            <person name="Hibbett D.S."/>
            <person name="Nagy L.G."/>
        </authorList>
    </citation>
    <scope>NUCLEOTIDE SEQUENCE [LARGE SCALE GENOMIC DNA]</scope>
    <source>
        <strain evidence="3 4">HHB13444</strain>
    </source>
</reference>
<gene>
    <name evidence="3" type="ORF">K466DRAFT_547032</name>
</gene>
<keyword evidence="2" id="KW-0812">Transmembrane</keyword>
<dbReference type="EMBL" id="ML211111">
    <property type="protein sequence ID" value="TFK88479.1"/>
    <property type="molecule type" value="Genomic_DNA"/>
</dbReference>
<feature type="compositionally biased region" description="Pro residues" evidence="1">
    <location>
        <begin position="36"/>
        <end position="56"/>
    </location>
</feature>
<keyword evidence="2" id="KW-0472">Membrane</keyword>
<sequence length="700" mass="78934">MTSPDIRMSVAARTAHGVTSAVPDEHPMHDFVSPELPSPAPSYFPPRSAPTSPSPIAPSVTLSIPSPADARPSSSVSFASSQTLGGRESLQSPTTEDDTVLGGPLTADPESMVAGPDRPTEHAASAVPTPRRRVYMAPSPVTHFTEGETSRYRRQPVRDQDGYTEIPRLSKLPLRGKPGGRWESFLHPEGNRYFRYKNFLTNEDLYDSSENYGKLYYVEHTMKRIMDELSQYPTISLEDVEIAIKLMTDEGGDELGCHYFANTRTQEVFYLDDVDEGFFYPQYGMKILSRDHLKRAAESLYWEHVFMFPHRRKLPVEEYQGLQADLVWYLFDRETSVASTSPYTVDELYRFQAIVKDLVTDGQQDMLPQHMAAFARLKAVLSMASFRRYHGEYCAQLDSYLSQYGDYPEPPTLFKIVAWLFFSTPRTYLDCVRRAWVDQVVNHQHWRRLVSELQEDWTASITPATVILTTNVGFLAIQSVDLNGSPNSPIPDRSVAQILAYMSTVLSIGNIVACTILARQHRPNAHSYATQAADYFAVRAPGHRGMEKLAIIYAIPTAFFLWALLTFFLAIGWVCFDNTSAITRCMVGFTVVLSALMLGGIIQNGNWQIQTPVEAFRERVDRTKELVMTAKRVPRKLSKKLRRLSTDAATVLKRKTRSLSGPRPGESFGVRPLATTRPSLSDVLRPRWAPRSFSRTLLPM</sequence>
<keyword evidence="4" id="KW-1185">Reference proteome</keyword>
<dbReference type="InParanoid" id="A0A5C3PHV7"/>
<accession>A0A5C3PHV7</accession>
<feature type="transmembrane region" description="Helical" evidence="2">
    <location>
        <begin position="549"/>
        <end position="575"/>
    </location>
</feature>
<evidence type="ECO:0000256" key="1">
    <source>
        <dbReference type="SAM" id="MobiDB-lite"/>
    </source>
</evidence>
<feature type="transmembrane region" description="Helical" evidence="2">
    <location>
        <begin position="498"/>
        <end position="518"/>
    </location>
</feature>
<evidence type="ECO:0000313" key="3">
    <source>
        <dbReference type="EMBL" id="TFK88479.1"/>
    </source>
</evidence>